<keyword evidence="1 5" id="KW-0378">Hydrolase</keyword>
<dbReference type="GO" id="GO:0047498">
    <property type="term" value="F:calcium-dependent phospholipase A2 activity"/>
    <property type="evidence" value="ECO:0007669"/>
    <property type="project" value="TreeGrafter"/>
</dbReference>
<evidence type="ECO:0000259" key="6">
    <source>
        <dbReference type="PROSITE" id="PS51210"/>
    </source>
</evidence>
<dbReference type="GO" id="GO:0005544">
    <property type="term" value="F:calcium-dependent phospholipid binding"/>
    <property type="evidence" value="ECO:0007669"/>
    <property type="project" value="TreeGrafter"/>
</dbReference>
<protein>
    <recommendedName>
        <fullName evidence="6">PLA2c domain-containing protein</fullName>
    </recommendedName>
</protein>
<gene>
    <name evidence="7" type="primary">PLA2G4C</name>
</gene>
<dbReference type="PROSITE" id="PS51210">
    <property type="entry name" value="PLA2C"/>
    <property type="match status" value="1"/>
</dbReference>
<evidence type="ECO:0000256" key="1">
    <source>
        <dbReference type="ARBA" id="ARBA00022801"/>
    </source>
</evidence>
<dbReference type="SMART" id="SM00022">
    <property type="entry name" value="PLAc"/>
    <property type="match status" value="1"/>
</dbReference>
<dbReference type="Ensembl" id="ENSVURT00010021140.1">
    <property type="protein sequence ID" value="ENSVURP00010018599.1"/>
    <property type="gene ID" value="ENSVURG00010014145.1"/>
</dbReference>
<dbReference type="GO" id="GO:0005635">
    <property type="term" value="C:nuclear envelope"/>
    <property type="evidence" value="ECO:0007669"/>
    <property type="project" value="TreeGrafter"/>
</dbReference>
<keyword evidence="8" id="KW-1185">Reference proteome</keyword>
<dbReference type="PANTHER" id="PTHR10728">
    <property type="entry name" value="CYTOSOLIC PHOSPHOLIPASE A2"/>
    <property type="match status" value="1"/>
</dbReference>
<dbReference type="Gene3D" id="3.40.1090.10">
    <property type="entry name" value="Cytosolic phospholipase A2 catalytic domain"/>
    <property type="match status" value="1"/>
</dbReference>
<accession>A0A4X2L1R4</accession>
<dbReference type="GeneTree" id="ENSGT01030000234606"/>
<evidence type="ECO:0000313" key="7">
    <source>
        <dbReference type="Ensembl" id="ENSVURP00010018599.1"/>
    </source>
</evidence>
<keyword evidence="5" id="KW-0442">Lipid degradation</keyword>
<name>A0A4X2L1R4_VOMUR</name>
<dbReference type="PANTHER" id="PTHR10728:SF39">
    <property type="entry name" value="CYTOSOLIC PHOSPHOLIPASE A2 GAMMA"/>
    <property type="match status" value="1"/>
</dbReference>
<dbReference type="STRING" id="29139.ENSVURP00010018599"/>
<dbReference type="OMA" id="LYYPKRY"/>
<dbReference type="RefSeq" id="XP_027715059.1">
    <property type="nucleotide sequence ID" value="XM_027859258.1"/>
</dbReference>
<evidence type="ECO:0000256" key="5">
    <source>
        <dbReference type="PROSITE-ProRule" id="PRU00555"/>
    </source>
</evidence>
<dbReference type="GeneID" id="114041048"/>
<dbReference type="InterPro" id="IPR002642">
    <property type="entry name" value="LysoPLipase_cat_dom"/>
</dbReference>
<dbReference type="GO" id="GO:0005654">
    <property type="term" value="C:nucleoplasm"/>
    <property type="evidence" value="ECO:0007669"/>
    <property type="project" value="TreeGrafter"/>
</dbReference>
<dbReference type="Pfam" id="PF01735">
    <property type="entry name" value="PLA2_B"/>
    <property type="match status" value="2"/>
</dbReference>
<dbReference type="GO" id="GO:0005509">
    <property type="term" value="F:calcium ion binding"/>
    <property type="evidence" value="ECO:0007669"/>
    <property type="project" value="TreeGrafter"/>
</dbReference>
<evidence type="ECO:0000256" key="2">
    <source>
        <dbReference type="ARBA" id="ARBA00023098"/>
    </source>
</evidence>
<dbReference type="Proteomes" id="UP000314987">
    <property type="component" value="Unassembled WGS sequence"/>
</dbReference>
<dbReference type="CTD" id="8605"/>
<dbReference type="FunFam" id="3.40.1090.10:FF:000101">
    <property type="entry name" value="Uncharacterized protein"/>
    <property type="match status" value="1"/>
</dbReference>
<organism evidence="7 8">
    <name type="scientific">Vombatus ursinus</name>
    <name type="common">Common wombat</name>
    <dbReference type="NCBI Taxonomy" id="29139"/>
    <lineage>
        <taxon>Eukaryota</taxon>
        <taxon>Metazoa</taxon>
        <taxon>Chordata</taxon>
        <taxon>Craniata</taxon>
        <taxon>Vertebrata</taxon>
        <taxon>Euteleostomi</taxon>
        <taxon>Mammalia</taxon>
        <taxon>Metatheria</taxon>
        <taxon>Diprotodontia</taxon>
        <taxon>Vombatidae</taxon>
        <taxon>Vombatus</taxon>
    </lineage>
</organism>
<comment type="catalytic activity">
    <reaction evidence="4">
        <text>1-hexadecanoyl-2-(5Z,8Z,11Z,14Z-eicosatetraenoyl)-sn-glycero-3-phosphocholine + H2O = 1-hexadecanoyl-sn-glycero-3-phosphocholine + (5Z,8Z,11Z,14Z)-eicosatetraenoate + H(+)</text>
        <dbReference type="Rhea" id="RHEA:40427"/>
        <dbReference type="ChEBI" id="CHEBI:15377"/>
        <dbReference type="ChEBI" id="CHEBI:15378"/>
        <dbReference type="ChEBI" id="CHEBI:32395"/>
        <dbReference type="ChEBI" id="CHEBI:72998"/>
        <dbReference type="ChEBI" id="CHEBI:73003"/>
    </reaction>
    <physiologicalReaction direction="left-to-right" evidence="4">
        <dbReference type="Rhea" id="RHEA:40428"/>
    </physiologicalReaction>
</comment>
<dbReference type="GO" id="GO:0005829">
    <property type="term" value="C:cytosol"/>
    <property type="evidence" value="ECO:0007669"/>
    <property type="project" value="TreeGrafter"/>
</dbReference>
<dbReference type="AlphaFoldDB" id="A0A4X2L1R4"/>
<comment type="catalytic activity">
    <reaction evidence="3">
        <text>a 1,2-diacyl-sn-glycero-3-phosphocholine + H2O = a 1-acyl-sn-glycero-3-phosphocholine + a fatty acid + H(+)</text>
        <dbReference type="Rhea" id="RHEA:15801"/>
        <dbReference type="ChEBI" id="CHEBI:15377"/>
        <dbReference type="ChEBI" id="CHEBI:15378"/>
        <dbReference type="ChEBI" id="CHEBI:28868"/>
        <dbReference type="ChEBI" id="CHEBI:57643"/>
        <dbReference type="ChEBI" id="CHEBI:58168"/>
        <dbReference type="EC" id="3.1.1.4"/>
    </reaction>
    <physiologicalReaction direction="left-to-right" evidence="3">
        <dbReference type="Rhea" id="RHEA:15802"/>
    </physiologicalReaction>
</comment>
<evidence type="ECO:0000256" key="4">
    <source>
        <dbReference type="ARBA" id="ARBA00048373"/>
    </source>
</evidence>
<proteinExistence type="predicted"/>
<dbReference type="SUPFAM" id="SSF52151">
    <property type="entry name" value="FabD/lysophospholipase-like"/>
    <property type="match status" value="1"/>
</dbReference>
<keyword evidence="2 5" id="KW-0443">Lipid metabolism</keyword>
<reference evidence="7" key="3">
    <citation type="submission" date="2025-09" db="UniProtKB">
        <authorList>
            <consortium name="Ensembl"/>
        </authorList>
    </citation>
    <scope>IDENTIFICATION</scope>
</reference>
<evidence type="ECO:0000256" key="3">
    <source>
        <dbReference type="ARBA" id="ARBA00023422"/>
    </source>
</evidence>
<feature type="domain" description="PLA2c" evidence="6">
    <location>
        <begin position="20"/>
        <end position="576"/>
    </location>
</feature>
<dbReference type="InterPro" id="IPR016035">
    <property type="entry name" value="Acyl_Trfase/lysoPLipase"/>
</dbReference>
<sequence>MADMAIPQQVACSSKSHPGKCDESSDIRVHFGISEEEKAAVKNRGEHVLKALKNLGLDVKKGPVVSVLVSGGGLRAAIACQGVLSELSHVGLLDTVTYLAGVSGSTWCMSSLYTENDGWKDLGKMENELRRRLQEDSWMVSVSLDGLCVAAERDDYSLTDFWSYSAVYYLTKELLGGHLSHAREQSEMGTVPYPIFASINHDLKSSGKEKNLNAWFEFTPDWAGYSTPGAYVSTALCGSKFEGGKLVQQEPERDFSYLRAVCGSPLADINVILKTIWDFFKKFIHGSSTQEEMLLTDPEGITLKNLMGHLFNLVYTFLTDGDCLPTLKNLQVILTGDKYFSEAMTLINQMIEQWGQISRDQQKQLIQDLLAKSLNQDLLKQSSVPSFLKFLWKTTNCLLRWTWGTMHNFLYKYDTEDKLLTEKKNMYLMDAGSTINSAYPLVLPPIRSTDIILSFDFSAGDPFKTIKATEKYCKACNIPFPLVDDAKLDQEAKAPSDLYIFEGENAPVVMHFPLFNKVNCGSKDVIEQRHETYATFRLTNYSDDEVCQLLEDSKANVRNNKDCIFMKISELAKPAS</sequence>
<dbReference type="GO" id="GO:0046475">
    <property type="term" value="P:glycerophospholipid catabolic process"/>
    <property type="evidence" value="ECO:0007669"/>
    <property type="project" value="TreeGrafter"/>
</dbReference>
<reference evidence="7" key="2">
    <citation type="submission" date="2025-08" db="UniProtKB">
        <authorList>
            <consortium name="Ensembl"/>
        </authorList>
    </citation>
    <scope>IDENTIFICATION</scope>
</reference>
<reference evidence="8" key="1">
    <citation type="submission" date="2018-12" db="EMBL/GenBank/DDBJ databases">
        <authorList>
            <person name="Yazar S."/>
        </authorList>
    </citation>
    <scope>NUCLEOTIDE SEQUENCE [LARGE SCALE GENOMIC DNA]</scope>
</reference>
<evidence type="ECO:0000313" key="8">
    <source>
        <dbReference type="Proteomes" id="UP000314987"/>
    </source>
</evidence>